<keyword evidence="1" id="KW-1133">Transmembrane helix</keyword>
<evidence type="ECO:0000256" key="1">
    <source>
        <dbReference type="SAM" id="Phobius"/>
    </source>
</evidence>
<name>A0A1N7JCZ3_9PROT</name>
<reference evidence="2 3" key="1">
    <citation type="submission" date="2017-01" db="EMBL/GenBank/DDBJ databases">
        <authorList>
            <person name="Mah S.A."/>
            <person name="Swanson W.J."/>
            <person name="Moy G.W."/>
            <person name="Vacquier V.D."/>
        </authorList>
    </citation>
    <scope>NUCLEOTIDE SEQUENCE [LARGE SCALE GENOMIC DNA]</scope>
    <source>
        <strain evidence="2 3">DSM 11589</strain>
    </source>
</reference>
<dbReference type="Proteomes" id="UP000185678">
    <property type="component" value="Unassembled WGS sequence"/>
</dbReference>
<dbReference type="EMBL" id="FTOA01000002">
    <property type="protein sequence ID" value="SIS47223.1"/>
    <property type="molecule type" value="Genomic_DNA"/>
</dbReference>
<keyword evidence="1" id="KW-0472">Membrane</keyword>
<keyword evidence="3" id="KW-1185">Reference proteome</keyword>
<evidence type="ECO:0000313" key="2">
    <source>
        <dbReference type="EMBL" id="SIS47223.1"/>
    </source>
</evidence>
<keyword evidence="1" id="KW-0812">Transmembrane</keyword>
<protein>
    <submittedName>
        <fullName evidence="2">Uncharacterized protein</fullName>
    </submittedName>
</protein>
<proteinExistence type="predicted"/>
<evidence type="ECO:0000313" key="3">
    <source>
        <dbReference type="Proteomes" id="UP000185678"/>
    </source>
</evidence>
<gene>
    <name evidence="2" type="ORF">SAMN05421779_102121</name>
</gene>
<sequence>MAISALEYYPFGVGMLNFQALLPYSLVAKLGPPLDTLNNFDGSSLLFKGVGEFGYAFLLLYLLSLWKFFRSIAIERTPSLDMILQNGFIFSFLIAALRGASYFTGPAMVGLSLMLYTVFTRSPASQHTSRSMLGNP</sequence>
<feature type="transmembrane region" description="Helical" evidence="1">
    <location>
        <begin position="7"/>
        <end position="26"/>
    </location>
</feature>
<organism evidence="2 3">
    <name type="scientific">Insolitispirillum peregrinum</name>
    <dbReference type="NCBI Taxonomy" id="80876"/>
    <lineage>
        <taxon>Bacteria</taxon>
        <taxon>Pseudomonadati</taxon>
        <taxon>Pseudomonadota</taxon>
        <taxon>Alphaproteobacteria</taxon>
        <taxon>Rhodospirillales</taxon>
        <taxon>Novispirillaceae</taxon>
        <taxon>Insolitispirillum</taxon>
    </lineage>
</organism>
<feature type="transmembrane region" description="Helical" evidence="1">
    <location>
        <begin position="46"/>
        <end position="66"/>
    </location>
</feature>
<accession>A0A1N7JCZ3</accession>
<dbReference type="AlphaFoldDB" id="A0A1N7JCZ3"/>